<evidence type="ECO:0000313" key="4">
    <source>
        <dbReference type="Proteomes" id="UP001596004"/>
    </source>
</evidence>
<feature type="transmembrane region" description="Helical" evidence="2">
    <location>
        <begin position="280"/>
        <end position="300"/>
    </location>
</feature>
<evidence type="ECO:0000313" key="3">
    <source>
        <dbReference type="EMBL" id="MFC4535147.1"/>
    </source>
</evidence>
<dbReference type="RefSeq" id="WP_380847167.1">
    <property type="nucleotide sequence ID" value="NZ_JBHSFP010000028.1"/>
</dbReference>
<feature type="compositionally biased region" description="Polar residues" evidence="1">
    <location>
        <begin position="211"/>
        <end position="226"/>
    </location>
</feature>
<keyword evidence="2" id="KW-1133">Transmembrane helix</keyword>
<organism evidence="3 4">
    <name type="scientific">Sphaerisporangium dianthi</name>
    <dbReference type="NCBI Taxonomy" id="1436120"/>
    <lineage>
        <taxon>Bacteria</taxon>
        <taxon>Bacillati</taxon>
        <taxon>Actinomycetota</taxon>
        <taxon>Actinomycetes</taxon>
        <taxon>Streptosporangiales</taxon>
        <taxon>Streptosporangiaceae</taxon>
        <taxon>Sphaerisporangium</taxon>
    </lineage>
</organism>
<reference evidence="4" key="1">
    <citation type="journal article" date="2019" name="Int. J. Syst. Evol. Microbiol.">
        <title>The Global Catalogue of Microorganisms (GCM) 10K type strain sequencing project: providing services to taxonomists for standard genome sequencing and annotation.</title>
        <authorList>
            <consortium name="The Broad Institute Genomics Platform"/>
            <consortium name="The Broad Institute Genome Sequencing Center for Infectious Disease"/>
            <person name="Wu L."/>
            <person name="Ma J."/>
        </authorList>
    </citation>
    <scope>NUCLEOTIDE SEQUENCE [LARGE SCALE GENOMIC DNA]</scope>
    <source>
        <strain evidence="4">CGMCC 4.7132</strain>
    </source>
</reference>
<feature type="compositionally biased region" description="Basic and acidic residues" evidence="1">
    <location>
        <begin position="104"/>
        <end position="113"/>
    </location>
</feature>
<feature type="compositionally biased region" description="Basic and acidic residues" evidence="1">
    <location>
        <begin position="161"/>
        <end position="170"/>
    </location>
</feature>
<gene>
    <name evidence="3" type="ORF">ACFO60_30665</name>
</gene>
<dbReference type="EMBL" id="JBHSFP010000028">
    <property type="protein sequence ID" value="MFC4535147.1"/>
    <property type="molecule type" value="Genomic_DNA"/>
</dbReference>
<name>A0ABV9CQR2_9ACTN</name>
<proteinExistence type="predicted"/>
<keyword evidence="4" id="KW-1185">Reference proteome</keyword>
<evidence type="ECO:0000256" key="2">
    <source>
        <dbReference type="SAM" id="Phobius"/>
    </source>
</evidence>
<accession>A0ABV9CQR2</accession>
<dbReference type="Proteomes" id="UP001596004">
    <property type="component" value="Unassembled WGS sequence"/>
</dbReference>
<feature type="compositionally biased region" description="Pro residues" evidence="1">
    <location>
        <begin position="187"/>
        <end position="205"/>
    </location>
</feature>
<protein>
    <submittedName>
        <fullName evidence="3">Uncharacterized protein</fullName>
    </submittedName>
</protein>
<feature type="compositionally biased region" description="Basic and acidic residues" evidence="1">
    <location>
        <begin position="261"/>
        <end position="271"/>
    </location>
</feature>
<keyword evidence="2" id="KW-0472">Membrane</keyword>
<sequence>MGYPGDRQPRRQPYQPYETPRQTGDLQPETEPRESARESGSWPVAPEPGPDQPSWARADERQRHSYGDPAFGGPGDPTFGLGRTYGTPRSAAFPEQAAFPEPEGDVRHLEVPRARGAFTPPSEGGFGEPPARDGAYGEARGGAFEPRESGPLSGRQAQPRPFEDLGRHPFEPPARQQGAPFATTPPQSGPFPSPPSQTGPFPTTPPRTTGSFESTRAQAPTASSETGRPWNAAGERAPYESGGQTAAERGGETAASVPPPPKKDRRSEPEPGPRTSRAPLFVLGGIVGLVAVIVAGVFVMSQSDTPAGTAAPSPGGPTAQAPVVGRVGGGKYGFAASRKSDPQPLTINEVFGDRKITVRERSYLMTVRRLDKKCKEAVHGTEMQKVLTAGKCTQFLRASFRDAPGKLIGTVGVANLSTAAGAKKAAKVGTGGELEDYVNPLQGKDSATKLLGSGGESYATAWPHGHYLVLMWFQYKDGHKPSKAELKRLNRAAMDITDKTVFSALDTRALTGARGN</sequence>
<keyword evidence="2" id="KW-0812">Transmembrane</keyword>
<feature type="compositionally biased region" description="Low complexity" evidence="1">
    <location>
        <begin position="91"/>
        <end position="101"/>
    </location>
</feature>
<feature type="compositionally biased region" description="Basic and acidic residues" evidence="1">
    <location>
        <begin position="57"/>
        <end position="66"/>
    </location>
</feature>
<evidence type="ECO:0000256" key="1">
    <source>
        <dbReference type="SAM" id="MobiDB-lite"/>
    </source>
</evidence>
<feature type="region of interest" description="Disordered" evidence="1">
    <location>
        <begin position="1"/>
        <end position="277"/>
    </location>
</feature>
<comment type="caution">
    <text evidence="3">The sequence shown here is derived from an EMBL/GenBank/DDBJ whole genome shotgun (WGS) entry which is preliminary data.</text>
</comment>